<proteinExistence type="predicted"/>
<organism evidence="2 3">
    <name type="scientific">Hydrogenobacter hydrogenophilus</name>
    <dbReference type="NCBI Taxonomy" id="35835"/>
    <lineage>
        <taxon>Bacteria</taxon>
        <taxon>Pseudomonadati</taxon>
        <taxon>Aquificota</taxon>
        <taxon>Aquificia</taxon>
        <taxon>Aquificales</taxon>
        <taxon>Aquificaceae</taxon>
        <taxon>Hydrogenobacter</taxon>
    </lineage>
</organism>
<reference evidence="3" key="1">
    <citation type="submission" date="2017-09" db="EMBL/GenBank/DDBJ databases">
        <authorList>
            <person name="Varghese N."/>
            <person name="Submissions S."/>
        </authorList>
    </citation>
    <scope>NUCLEOTIDE SEQUENCE [LARGE SCALE GENOMIC DNA]</scope>
    <source>
        <strain evidence="3">DSM 2913</strain>
    </source>
</reference>
<protein>
    <submittedName>
        <fullName evidence="2">CRISPR-associated protein (Cas_Cas02710)</fullName>
    </submittedName>
</protein>
<gene>
    <name evidence="2" type="ORF">SAMN06265353_1719</name>
</gene>
<dbReference type="EMBL" id="OBEN01000016">
    <property type="protein sequence ID" value="SNZ16839.1"/>
    <property type="molecule type" value="Genomic_DNA"/>
</dbReference>
<keyword evidence="1" id="KW-0472">Membrane</keyword>
<dbReference type="Gene3D" id="3.40.50.10770">
    <property type="entry name" value="Hypothetical protein VC1899 like domain (Restriction endonuclease-like)"/>
    <property type="match status" value="1"/>
</dbReference>
<evidence type="ECO:0000313" key="2">
    <source>
        <dbReference type="EMBL" id="SNZ16839.1"/>
    </source>
</evidence>
<accession>A0A285P512</accession>
<dbReference type="RefSeq" id="WP_096603501.1">
    <property type="nucleotide sequence ID" value="NZ_OBEN01000016.1"/>
</dbReference>
<feature type="transmembrane region" description="Helical" evidence="1">
    <location>
        <begin position="205"/>
        <end position="226"/>
    </location>
</feature>
<evidence type="ECO:0000313" key="3">
    <source>
        <dbReference type="Proteomes" id="UP000218627"/>
    </source>
</evidence>
<keyword evidence="1" id="KW-1133">Transmembrane helix</keyword>
<keyword evidence="1" id="KW-0812">Transmembrane</keyword>
<name>A0A285P512_9AQUI</name>
<feature type="transmembrane region" description="Helical" evidence="1">
    <location>
        <begin position="49"/>
        <end position="69"/>
    </location>
</feature>
<feature type="transmembrane region" description="Helical" evidence="1">
    <location>
        <begin position="21"/>
        <end position="43"/>
    </location>
</feature>
<dbReference type="Proteomes" id="UP000218627">
    <property type="component" value="Unassembled WGS sequence"/>
</dbReference>
<sequence>MNIKSYKTFNALLGEFSKRDVFVITIFFGALPEAIFTLIDFIIKQEADTLLRAIFLFFVSAITFFYIWWRYKELKKFFEEREYEIRNANPSNAKVLITGLSIIPDLELEEVKKKGKPSRNFRLYPIMEKIKDLHEKAKLEKVIVIPSHESEKNFSTFKEIVEKLYKGVSVEKTEPVDYNHFDSIQRRIKEVFKKLREEGYKKSQIVVGITAGTTVFSVVASALTFFSDITLSYFTQGDEGKVVYIDIKGPGEE</sequence>
<dbReference type="AlphaFoldDB" id="A0A285P512"/>
<keyword evidence="3" id="KW-1185">Reference proteome</keyword>
<evidence type="ECO:0000256" key="1">
    <source>
        <dbReference type="SAM" id="Phobius"/>
    </source>
</evidence>